<evidence type="ECO:0000313" key="7">
    <source>
        <dbReference type="Proteomes" id="UP001501565"/>
    </source>
</evidence>
<evidence type="ECO:0000259" key="5">
    <source>
        <dbReference type="PROSITE" id="PS50887"/>
    </source>
</evidence>
<dbReference type="EC" id="2.7.7.65" evidence="1"/>
<feature type="domain" description="GGDEF" evidence="5">
    <location>
        <begin position="306"/>
        <end position="436"/>
    </location>
</feature>
<comment type="caution">
    <text evidence="6">The sequence shown here is derived from an EMBL/GenBank/DDBJ whole genome shotgun (WGS) entry which is preliminary data.</text>
</comment>
<evidence type="ECO:0000256" key="1">
    <source>
        <dbReference type="ARBA" id="ARBA00012528"/>
    </source>
</evidence>
<dbReference type="InterPro" id="IPR001789">
    <property type="entry name" value="Sig_transdc_resp-reg_receiver"/>
</dbReference>
<dbReference type="SUPFAM" id="SSF55073">
    <property type="entry name" value="Nucleotide cyclase"/>
    <property type="match status" value="1"/>
</dbReference>
<name>A0ABP7M8W9_9GAMM</name>
<keyword evidence="3" id="KW-0597">Phosphoprotein</keyword>
<evidence type="ECO:0000313" key="6">
    <source>
        <dbReference type="EMBL" id="GAA3915165.1"/>
    </source>
</evidence>
<feature type="domain" description="Response regulatory" evidence="4">
    <location>
        <begin position="11"/>
        <end position="128"/>
    </location>
</feature>
<keyword evidence="7" id="KW-1185">Reference proteome</keyword>
<evidence type="ECO:0000259" key="4">
    <source>
        <dbReference type="PROSITE" id="PS50110"/>
    </source>
</evidence>
<dbReference type="InterPro" id="IPR011006">
    <property type="entry name" value="CheY-like_superfamily"/>
</dbReference>
<dbReference type="PANTHER" id="PTHR45138:SF9">
    <property type="entry name" value="DIGUANYLATE CYCLASE DGCM-RELATED"/>
    <property type="match status" value="1"/>
</dbReference>
<dbReference type="Pfam" id="PF00072">
    <property type="entry name" value="Response_reg"/>
    <property type="match status" value="2"/>
</dbReference>
<evidence type="ECO:0000256" key="3">
    <source>
        <dbReference type="PROSITE-ProRule" id="PRU00169"/>
    </source>
</evidence>
<reference evidence="7" key="1">
    <citation type="journal article" date="2019" name="Int. J. Syst. Evol. Microbiol.">
        <title>The Global Catalogue of Microorganisms (GCM) 10K type strain sequencing project: providing services to taxonomists for standard genome sequencing and annotation.</title>
        <authorList>
            <consortium name="The Broad Institute Genomics Platform"/>
            <consortium name="The Broad Institute Genome Sequencing Center for Infectious Disease"/>
            <person name="Wu L."/>
            <person name="Ma J."/>
        </authorList>
    </citation>
    <scope>NUCLEOTIDE SEQUENCE [LARGE SCALE GENOMIC DNA]</scope>
    <source>
        <strain evidence="7">JCM 17551</strain>
    </source>
</reference>
<dbReference type="InterPro" id="IPR029787">
    <property type="entry name" value="Nucleotide_cyclase"/>
</dbReference>
<protein>
    <recommendedName>
        <fullName evidence="1">diguanylate cyclase</fullName>
        <ecNumber evidence="1">2.7.7.65</ecNumber>
    </recommendedName>
</protein>
<dbReference type="Pfam" id="PF00990">
    <property type="entry name" value="GGDEF"/>
    <property type="match status" value="1"/>
</dbReference>
<dbReference type="CDD" id="cd01949">
    <property type="entry name" value="GGDEF"/>
    <property type="match status" value="1"/>
</dbReference>
<dbReference type="SMART" id="SM00448">
    <property type="entry name" value="REC"/>
    <property type="match status" value="2"/>
</dbReference>
<dbReference type="RefSeq" id="WP_344795573.1">
    <property type="nucleotide sequence ID" value="NZ_BAABBN010000004.1"/>
</dbReference>
<organism evidence="6 7">
    <name type="scientific">Litoribacillus peritrichatus</name>
    <dbReference type="NCBI Taxonomy" id="718191"/>
    <lineage>
        <taxon>Bacteria</taxon>
        <taxon>Pseudomonadati</taxon>
        <taxon>Pseudomonadota</taxon>
        <taxon>Gammaproteobacteria</taxon>
        <taxon>Oceanospirillales</taxon>
        <taxon>Oceanospirillaceae</taxon>
        <taxon>Litoribacillus</taxon>
    </lineage>
</organism>
<evidence type="ECO:0000256" key="2">
    <source>
        <dbReference type="ARBA" id="ARBA00034247"/>
    </source>
</evidence>
<comment type="caution">
    <text evidence="3">Lacks conserved residue(s) required for the propagation of feature annotation.</text>
</comment>
<dbReference type="SUPFAM" id="SSF52172">
    <property type="entry name" value="CheY-like"/>
    <property type="match status" value="2"/>
</dbReference>
<dbReference type="EMBL" id="BAABBN010000004">
    <property type="protein sequence ID" value="GAA3915165.1"/>
    <property type="molecule type" value="Genomic_DNA"/>
</dbReference>
<dbReference type="CDD" id="cd00156">
    <property type="entry name" value="REC"/>
    <property type="match status" value="1"/>
</dbReference>
<dbReference type="SMART" id="SM00267">
    <property type="entry name" value="GGDEF"/>
    <property type="match status" value="1"/>
</dbReference>
<gene>
    <name evidence="6" type="ORF">GCM10022277_07180</name>
</gene>
<dbReference type="Gene3D" id="3.40.50.2300">
    <property type="match status" value="2"/>
</dbReference>
<proteinExistence type="predicted"/>
<feature type="modified residue" description="4-aspartylphosphate" evidence="3">
    <location>
        <position position="188"/>
    </location>
</feature>
<dbReference type="Proteomes" id="UP001501565">
    <property type="component" value="Unassembled WGS sequence"/>
</dbReference>
<comment type="catalytic activity">
    <reaction evidence="2">
        <text>2 GTP = 3',3'-c-di-GMP + 2 diphosphate</text>
        <dbReference type="Rhea" id="RHEA:24898"/>
        <dbReference type="ChEBI" id="CHEBI:33019"/>
        <dbReference type="ChEBI" id="CHEBI:37565"/>
        <dbReference type="ChEBI" id="CHEBI:58805"/>
        <dbReference type="EC" id="2.7.7.65"/>
    </reaction>
</comment>
<dbReference type="NCBIfam" id="TIGR00254">
    <property type="entry name" value="GGDEF"/>
    <property type="match status" value="1"/>
</dbReference>
<dbReference type="PROSITE" id="PS50110">
    <property type="entry name" value="RESPONSE_REGULATORY"/>
    <property type="match status" value="2"/>
</dbReference>
<feature type="domain" description="Response regulatory" evidence="4">
    <location>
        <begin position="139"/>
        <end position="256"/>
    </location>
</feature>
<dbReference type="PROSITE" id="PS50887">
    <property type="entry name" value="GGDEF"/>
    <property type="match status" value="1"/>
</dbReference>
<sequence length="436" mass="48580">MISASEDQVLNVLVIEPSKSYQLYLSEILVDHGFQAVCVVDGEEAIAALKGQSFCLVCVAMQLKDMSGIELCRHIRSREGDACNVPVVMITSEEDKSTLVSALKAGATEIFKKSDINDFSTYLHQFVWNSTQRSTLIAEILYVEDSISIAKMVCTFLKKMGMNVDHFTKAEDACLAFEHKDYDLVLTDIFLEGEMTGSQLIQKFRSNPDNAYIPVLAISGVEDASRRIELLRSGANDYVAKPVLDQELVARVQNLVNTKKLVDKVNEQQRYLQELAMKDQLTGLYNRHFLMEVGPKKVQESRRHKTPLSLIVVDLDKFKSINDEHGHSVGDEVLQAIGKLLMNSVRKEDVAARFGGEEFVLILSHCNEEEAQQKAETIRLNIMNLKPAGLNVTASFGIASNSPLEPETMNGMFTRADEAVYKSKEAGRNCITVSSL</sequence>
<dbReference type="InterPro" id="IPR043128">
    <property type="entry name" value="Rev_trsase/Diguanyl_cyclase"/>
</dbReference>
<dbReference type="InterPro" id="IPR050469">
    <property type="entry name" value="Diguanylate_Cyclase"/>
</dbReference>
<dbReference type="Gene3D" id="3.30.70.270">
    <property type="match status" value="1"/>
</dbReference>
<accession>A0ABP7M8W9</accession>
<dbReference type="InterPro" id="IPR000160">
    <property type="entry name" value="GGDEF_dom"/>
</dbReference>
<dbReference type="PANTHER" id="PTHR45138">
    <property type="entry name" value="REGULATORY COMPONENTS OF SENSORY TRANSDUCTION SYSTEM"/>
    <property type="match status" value="1"/>
</dbReference>